<dbReference type="FunFam" id="2.40.10.120:FF:000007">
    <property type="entry name" value="Periplasmic serine endoprotease DegP-like"/>
    <property type="match status" value="1"/>
</dbReference>
<dbReference type="SUPFAM" id="SSF50494">
    <property type="entry name" value="Trypsin-like serine proteases"/>
    <property type="match status" value="1"/>
</dbReference>
<dbReference type="RefSeq" id="WP_190289912.1">
    <property type="nucleotide sequence ID" value="NZ_JABFCZ010000003.1"/>
</dbReference>
<dbReference type="EC" id="3.4.21.107" evidence="4"/>
<dbReference type="PRINTS" id="PR00834">
    <property type="entry name" value="PROTEASES2C"/>
</dbReference>
<evidence type="ECO:0000256" key="16">
    <source>
        <dbReference type="SAM" id="SignalP"/>
    </source>
</evidence>
<feature type="active site" description="Charge relay system" evidence="14">
    <location>
        <position position="184"/>
    </location>
</feature>
<evidence type="ECO:0000313" key="19">
    <source>
        <dbReference type="Proteomes" id="UP000598467"/>
    </source>
</evidence>
<dbReference type="PANTHER" id="PTHR22939">
    <property type="entry name" value="SERINE PROTEASE FAMILY S1C HTRA-RELATED"/>
    <property type="match status" value="1"/>
</dbReference>
<evidence type="ECO:0000256" key="14">
    <source>
        <dbReference type="PIRSR" id="PIRSR611782-1"/>
    </source>
</evidence>
<feature type="signal peptide" evidence="16">
    <location>
        <begin position="1"/>
        <end position="36"/>
    </location>
</feature>
<evidence type="ECO:0000256" key="4">
    <source>
        <dbReference type="ARBA" id="ARBA00013035"/>
    </source>
</evidence>
<dbReference type="SMART" id="SM00228">
    <property type="entry name" value="PDZ"/>
    <property type="match status" value="2"/>
</dbReference>
<keyword evidence="12" id="KW-0346">Stress response</keyword>
<feature type="domain" description="PDZ" evidence="17">
    <location>
        <begin position="309"/>
        <end position="367"/>
    </location>
</feature>
<keyword evidence="6" id="KW-0645">Protease</keyword>
<dbReference type="Pfam" id="PF13365">
    <property type="entry name" value="Trypsin_2"/>
    <property type="match status" value="1"/>
</dbReference>
<sequence>MQKQSPETGKVISWRARRAGLLAGAMALGVAGVLTAQTAIPNQAALADPVKVESAGPVDFTNVVKAVQPAVVSVRVKEEIQPQMMGFNGNGNSGNFDDFFNSLPKDSPLRRFFKDFGGQGQSEGKTPPRRHQYGMAQGSGFFITEDGYLVTNHHVIDNGTEFTVIDNDGKEYSAKLVGADKRTDLALLKVDSDHKFTYVKFADDAPQVGEWVVAIGNPFGLGGSVTAGIVSARGRDIGAGPYDDFIQIDAPVNRGNSGGPAFNMKGEVIGVNAAIFSPSGGNVGIAFAIPASTASGVIADLEHGGKVVRGWLGVQIQPVTDDIAESLDLKDTHGALVAQVQDDSPAKAAGLQTGDTILSVDGKSIKDPRELSRVIAAYDPDTEVKVSLWRDGQQKDVEVKLGRLSDTASADTPASQVEPSKATLDDLGLALTTAKEAGMDGDGVVIADVNPDGPAADKQLNQGDRILEVAGQKVSTPEDVVAAIDAAKKDGRKAVLFRVERGDNSRFVALPMKKVG</sequence>
<comment type="subcellular location">
    <subcellularLocation>
        <location evidence="2">Periplasm</location>
    </subcellularLocation>
</comment>
<dbReference type="PROSITE" id="PS50106">
    <property type="entry name" value="PDZ"/>
    <property type="match status" value="2"/>
</dbReference>
<evidence type="ECO:0000259" key="17">
    <source>
        <dbReference type="PROSITE" id="PS50106"/>
    </source>
</evidence>
<keyword evidence="7 16" id="KW-0732">Signal</keyword>
<dbReference type="Gene3D" id="2.30.42.10">
    <property type="match status" value="2"/>
</dbReference>
<dbReference type="InterPro" id="IPR036034">
    <property type="entry name" value="PDZ_sf"/>
</dbReference>
<dbReference type="Gene3D" id="2.40.10.120">
    <property type="match status" value="1"/>
</dbReference>
<feature type="binding site" evidence="15">
    <location>
        <position position="184"/>
    </location>
    <ligand>
        <name>substrate</name>
    </ligand>
</feature>
<evidence type="ECO:0000256" key="9">
    <source>
        <dbReference type="ARBA" id="ARBA00022764"/>
    </source>
</evidence>
<dbReference type="AlphaFoldDB" id="A0A926P1M8"/>
<keyword evidence="11" id="KW-0720">Serine protease</keyword>
<evidence type="ECO:0000313" key="18">
    <source>
        <dbReference type="EMBL" id="MBD1545246.1"/>
    </source>
</evidence>
<accession>A0A926P1M8</accession>
<keyword evidence="9" id="KW-0574">Periplasm</keyword>
<evidence type="ECO:0000256" key="5">
    <source>
        <dbReference type="ARBA" id="ARBA00013958"/>
    </source>
</evidence>
<dbReference type="PANTHER" id="PTHR22939:SF130">
    <property type="entry name" value="PERIPLASMIC SERINE ENDOPROTEASE DEGP-LIKE-RELATED"/>
    <property type="match status" value="1"/>
</dbReference>
<keyword evidence="8" id="KW-0677">Repeat</keyword>
<feature type="active site" description="Charge relay system" evidence="14">
    <location>
        <position position="154"/>
    </location>
</feature>
<comment type="catalytic activity">
    <reaction evidence="1">
        <text>Acts on substrates that are at least partially unfolded. The cleavage site P1 residue is normally between a pair of hydrophobic residues, such as Val-|-Val.</text>
        <dbReference type="EC" id="3.4.21.107"/>
    </reaction>
</comment>
<evidence type="ECO:0000256" key="6">
    <source>
        <dbReference type="ARBA" id="ARBA00022670"/>
    </source>
</evidence>
<dbReference type="InterPro" id="IPR011782">
    <property type="entry name" value="Pept_S1C_Do"/>
</dbReference>
<feature type="binding site" evidence="15">
    <location>
        <begin position="255"/>
        <end position="257"/>
    </location>
    <ligand>
        <name>substrate</name>
    </ligand>
</feature>
<feature type="domain" description="PDZ" evidence="17">
    <location>
        <begin position="416"/>
        <end position="487"/>
    </location>
</feature>
<dbReference type="Proteomes" id="UP000598467">
    <property type="component" value="Unassembled WGS sequence"/>
</dbReference>
<dbReference type="EMBL" id="JABFCZ010000003">
    <property type="protein sequence ID" value="MBD1545246.1"/>
    <property type="molecule type" value="Genomic_DNA"/>
</dbReference>
<dbReference type="GO" id="GO:0042597">
    <property type="term" value="C:periplasmic space"/>
    <property type="evidence" value="ECO:0007669"/>
    <property type="project" value="UniProtKB-SubCell"/>
</dbReference>
<evidence type="ECO:0000256" key="7">
    <source>
        <dbReference type="ARBA" id="ARBA00022729"/>
    </source>
</evidence>
<evidence type="ECO:0000256" key="1">
    <source>
        <dbReference type="ARBA" id="ARBA00001772"/>
    </source>
</evidence>
<feature type="chain" id="PRO_5038339867" description="Probable periplasmic serine endoprotease DegP-like" evidence="16">
    <location>
        <begin position="37"/>
        <end position="516"/>
    </location>
</feature>
<feature type="active site" description="Charge relay system" evidence="14">
    <location>
        <position position="257"/>
    </location>
</feature>
<evidence type="ECO:0000256" key="2">
    <source>
        <dbReference type="ARBA" id="ARBA00004418"/>
    </source>
</evidence>
<evidence type="ECO:0000256" key="12">
    <source>
        <dbReference type="ARBA" id="ARBA00023016"/>
    </source>
</evidence>
<dbReference type="CDD" id="cd10839">
    <property type="entry name" value="cpPDZ1_DegP-like"/>
    <property type="match status" value="1"/>
</dbReference>
<evidence type="ECO:0000256" key="3">
    <source>
        <dbReference type="ARBA" id="ARBA00010541"/>
    </source>
</evidence>
<dbReference type="GO" id="GO:0006508">
    <property type="term" value="P:proteolysis"/>
    <property type="evidence" value="ECO:0007669"/>
    <property type="project" value="UniProtKB-KW"/>
</dbReference>
<gene>
    <name evidence="18" type="ORF">HK439_03160</name>
</gene>
<reference evidence="18" key="1">
    <citation type="submission" date="2020-05" db="EMBL/GenBank/DDBJ databases">
        <title>Identification of trans-AT polyketide cluster in two marine bacteria, producers of a novel glutaramide-containing polyketide sesbanimide D and analogs.</title>
        <authorList>
            <person name="Kacar D."/>
            <person name="Rodriguez P."/>
            <person name="Canedo L."/>
            <person name="Gonzalez E."/>
            <person name="Galan B."/>
            <person name="De La Calle F."/>
            <person name="Garcia J.L."/>
        </authorList>
    </citation>
    <scope>NUCLEOTIDE SEQUENCE</scope>
    <source>
        <strain evidence="18">PHM038</strain>
    </source>
</reference>
<evidence type="ECO:0000256" key="15">
    <source>
        <dbReference type="PIRSR" id="PIRSR611782-2"/>
    </source>
</evidence>
<dbReference type="Pfam" id="PF13180">
    <property type="entry name" value="PDZ_2"/>
    <property type="match status" value="2"/>
</dbReference>
<proteinExistence type="inferred from homology"/>
<evidence type="ECO:0000256" key="13">
    <source>
        <dbReference type="ARBA" id="ARBA00032850"/>
    </source>
</evidence>
<feature type="binding site" evidence="15">
    <location>
        <position position="154"/>
    </location>
    <ligand>
        <name>substrate</name>
    </ligand>
</feature>
<evidence type="ECO:0000256" key="10">
    <source>
        <dbReference type="ARBA" id="ARBA00022801"/>
    </source>
</evidence>
<organism evidence="18 19">
    <name type="scientific">Roseibium aggregatum</name>
    <dbReference type="NCBI Taxonomy" id="187304"/>
    <lineage>
        <taxon>Bacteria</taxon>
        <taxon>Pseudomonadati</taxon>
        <taxon>Pseudomonadota</taxon>
        <taxon>Alphaproteobacteria</taxon>
        <taxon>Hyphomicrobiales</taxon>
        <taxon>Stappiaceae</taxon>
        <taxon>Roseibium</taxon>
    </lineage>
</organism>
<dbReference type="NCBIfam" id="TIGR02037">
    <property type="entry name" value="degP_htrA_DO"/>
    <property type="match status" value="1"/>
</dbReference>
<protein>
    <recommendedName>
        <fullName evidence="5">Probable periplasmic serine endoprotease DegP-like</fullName>
        <ecNumber evidence="4">3.4.21.107</ecNumber>
    </recommendedName>
    <alternativeName>
        <fullName evidence="13">Protease Do</fullName>
    </alternativeName>
</protein>
<evidence type="ECO:0000256" key="11">
    <source>
        <dbReference type="ARBA" id="ARBA00022825"/>
    </source>
</evidence>
<name>A0A926P1M8_9HYPH</name>
<dbReference type="GO" id="GO:0004252">
    <property type="term" value="F:serine-type endopeptidase activity"/>
    <property type="evidence" value="ECO:0007669"/>
    <property type="project" value="InterPro"/>
</dbReference>
<dbReference type="InterPro" id="IPR001940">
    <property type="entry name" value="Peptidase_S1C"/>
</dbReference>
<dbReference type="SUPFAM" id="SSF50156">
    <property type="entry name" value="PDZ domain-like"/>
    <property type="match status" value="2"/>
</dbReference>
<keyword evidence="10" id="KW-0378">Hydrolase</keyword>
<dbReference type="InterPro" id="IPR009003">
    <property type="entry name" value="Peptidase_S1_PA"/>
</dbReference>
<dbReference type="InterPro" id="IPR001478">
    <property type="entry name" value="PDZ"/>
</dbReference>
<comment type="similarity">
    <text evidence="3">Belongs to the peptidase S1C family.</text>
</comment>
<evidence type="ECO:0000256" key="8">
    <source>
        <dbReference type="ARBA" id="ARBA00022737"/>
    </source>
</evidence>
<comment type="caution">
    <text evidence="18">The sequence shown here is derived from an EMBL/GenBank/DDBJ whole genome shotgun (WGS) entry which is preliminary data.</text>
</comment>